<dbReference type="SFLD" id="SFLDG01016">
    <property type="entry name" value="Prenyltransferase_Like_2"/>
    <property type="match status" value="1"/>
</dbReference>
<dbReference type="EC" id="5.4.99.-" evidence="3"/>
<feature type="domain" description="Squalene cyclase C-terminal" evidence="4">
    <location>
        <begin position="327"/>
        <end position="665"/>
    </location>
</feature>
<dbReference type="PANTHER" id="PTHR11764:SF19">
    <property type="entry name" value="TERPENE CYCLASE_MUTASE FAMILY MEMBER"/>
    <property type="match status" value="1"/>
</dbReference>
<dbReference type="Gene3D" id="1.50.10.20">
    <property type="match status" value="2"/>
</dbReference>
<dbReference type="InterPro" id="IPR032696">
    <property type="entry name" value="SQ_cyclase_C"/>
</dbReference>
<reference evidence="6 7" key="1">
    <citation type="submission" date="2024-11" db="EMBL/GenBank/DDBJ databases">
        <title>A near-complete genome assembly of Cinchona calisaya.</title>
        <authorList>
            <person name="Lian D.C."/>
            <person name="Zhao X.W."/>
            <person name="Wei L."/>
        </authorList>
    </citation>
    <scope>NUCLEOTIDE SEQUENCE [LARGE SCALE GENOMIC DNA]</scope>
    <source>
        <tissue evidence="6">Nenye</tissue>
    </source>
</reference>
<keyword evidence="3" id="KW-0413">Isomerase</keyword>
<organism evidence="6 7">
    <name type="scientific">Cinchona calisaya</name>
    <dbReference type="NCBI Taxonomy" id="153742"/>
    <lineage>
        <taxon>Eukaryota</taxon>
        <taxon>Viridiplantae</taxon>
        <taxon>Streptophyta</taxon>
        <taxon>Embryophyta</taxon>
        <taxon>Tracheophyta</taxon>
        <taxon>Spermatophyta</taxon>
        <taxon>Magnoliopsida</taxon>
        <taxon>eudicotyledons</taxon>
        <taxon>Gunneridae</taxon>
        <taxon>Pentapetalae</taxon>
        <taxon>asterids</taxon>
        <taxon>lamiids</taxon>
        <taxon>Gentianales</taxon>
        <taxon>Rubiaceae</taxon>
        <taxon>Cinchonoideae</taxon>
        <taxon>Cinchoneae</taxon>
        <taxon>Cinchona</taxon>
    </lineage>
</organism>
<proteinExistence type="inferred from homology"/>
<dbReference type="NCBIfam" id="TIGR01787">
    <property type="entry name" value="squalene_cyclas"/>
    <property type="match status" value="1"/>
</dbReference>
<evidence type="ECO:0000256" key="1">
    <source>
        <dbReference type="ARBA" id="ARBA00009755"/>
    </source>
</evidence>
<dbReference type="GO" id="GO:0016853">
    <property type="term" value="F:isomerase activity"/>
    <property type="evidence" value="ECO:0007669"/>
    <property type="project" value="UniProtKB-KW"/>
</dbReference>
<evidence type="ECO:0000313" key="7">
    <source>
        <dbReference type="Proteomes" id="UP001630127"/>
    </source>
</evidence>
<dbReference type="InterPro" id="IPR032697">
    <property type="entry name" value="SQ_cyclase_N"/>
</dbReference>
<dbReference type="InterPro" id="IPR002365">
    <property type="entry name" value="Terpene_synthase_CS"/>
</dbReference>
<dbReference type="EMBL" id="JBJUIK010000008">
    <property type="protein sequence ID" value="KAL3521501.1"/>
    <property type="molecule type" value="Genomic_DNA"/>
</dbReference>
<comment type="caution">
    <text evidence="6">The sequence shown here is derived from an EMBL/GenBank/DDBJ whole genome shotgun (WGS) entry which is preliminary data.</text>
</comment>
<dbReference type="PROSITE" id="PS01074">
    <property type="entry name" value="TERPENE_SYNTHASES"/>
    <property type="match status" value="1"/>
</dbReference>
<dbReference type="CDD" id="cd02892">
    <property type="entry name" value="SQCY_1"/>
    <property type="match status" value="1"/>
</dbReference>
<sequence>MWRLKVAESEGNCLTRADDYVGRRYWEFDLEAGTPEERAHVEKLRQHFWRNRFRIKHSANLFMRMQLTKEKYWDNINYVDNIVLKGVHDINEGVVTNSLRRALDYYTTLQVPDGHWPCELPGPLFLGPQMVVTLYTTGDIHDVLSFEHQKEMKRYIYNHQNEDGGWGIHIEGHSTMFSSVLNYLALRLMGENLDQTAVARAQNWILDHGGALAIPAWGKYWLAEDLFHPQSSVLKLVWGCLRKMESIITRWPASVLRERALKLAMELIHYEDENSQYLCIGTVEKALSLLACWVEDPNSDAYKYHLRRIHDYLWVSEDGMTLQGSTSQCWDVALSIQAIISSEFAKEYGTTLAKAHDFLKKSQVQQNPSGDFTKMYRHASKGAWAFSTASHGWQVSDCTAEGLKAALLLSQISPIIVGEELDKMHLYDAVNIILSLQSANGGFPAWEPAKASSWLEMLNPIEFFEDTLIEREYVECTSSAIQALSFFLKLHPEFRKRDIEMCISKALRYIENNQNADGSWYGRWGVCFTYATWFAVEALVVGGRNYQNSLCIQRACGFFLSKQLPCGGWGESYLSCHNKVFTNLEGNRAHAVHTAWALLSLIKAGQVERDPKLVHQGVKVLINLQLANGDFPQQEFTGAFMRYCMLNYSSYRNIFPIWALGEYRRRILLCT</sequence>
<dbReference type="Pfam" id="PF13249">
    <property type="entry name" value="SQHop_cyclase_N"/>
    <property type="match status" value="1"/>
</dbReference>
<dbReference type="FunFam" id="1.50.10.20:FF:000011">
    <property type="entry name" value="Terpene cyclase/mutase family member"/>
    <property type="match status" value="1"/>
</dbReference>
<evidence type="ECO:0000313" key="6">
    <source>
        <dbReference type="EMBL" id="KAL3521501.1"/>
    </source>
</evidence>
<dbReference type="InterPro" id="IPR018333">
    <property type="entry name" value="Squalene_cyclase"/>
</dbReference>
<evidence type="ECO:0000256" key="3">
    <source>
        <dbReference type="RuleBase" id="RU362003"/>
    </source>
</evidence>
<keyword evidence="7" id="KW-1185">Reference proteome</keyword>
<name>A0ABD2ZRM3_9GENT</name>
<dbReference type="Pfam" id="PF13243">
    <property type="entry name" value="SQHop_cyclase_C"/>
    <property type="match status" value="1"/>
</dbReference>
<protein>
    <recommendedName>
        <fullName evidence="3">Terpene cyclase/mutase family member</fullName>
        <ecNumber evidence="3">5.4.99.-</ecNumber>
    </recommendedName>
</protein>
<comment type="similarity">
    <text evidence="1 3">Belongs to the terpene cyclase/mutase family.</text>
</comment>
<gene>
    <name evidence="6" type="ORF">ACH5RR_019650</name>
</gene>
<evidence type="ECO:0000256" key="2">
    <source>
        <dbReference type="ARBA" id="ARBA00022737"/>
    </source>
</evidence>
<evidence type="ECO:0000259" key="5">
    <source>
        <dbReference type="Pfam" id="PF13249"/>
    </source>
</evidence>
<feature type="domain" description="Squalene cyclase N-terminal" evidence="5">
    <location>
        <begin position="100"/>
        <end position="223"/>
    </location>
</feature>
<dbReference type="PANTHER" id="PTHR11764">
    <property type="entry name" value="TERPENE CYCLASE/MUTASE FAMILY MEMBER"/>
    <property type="match status" value="1"/>
</dbReference>
<dbReference type="Proteomes" id="UP001630127">
    <property type="component" value="Unassembled WGS sequence"/>
</dbReference>
<keyword evidence="2" id="KW-0677">Repeat</keyword>
<dbReference type="SUPFAM" id="SSF48239">
    <property type="entry name" value="Terpenoid cyclases/Protein prenyltransferases"/>
    <property type="match status" value="2"/>
</dbReference>
<dbReference type="AlphaFoldDB" id="A0ABD2ZRM3"/>
<dbReference type="InterPro" id="IPR008930">
    <property type="entry name" value="Terpenoid_cyclase/PrenylTrfase"/>
</dbReference>
<evidence type="ECO:0000259" key="4">
    <source>
        <dbReference type="Pfam" id="PF13243"/>
    </source>
</evidence>
<accession>A0ABD2ZRM3</accession>